<evidence type="ECO:0000256" key="6">
    <source>
        <dbReference type="ARBA" id="ARBA00022692"/>
    </source>
</evidence>
<keyword evidence="8 11" id="KW-0472">Membrane</keyword>
<sequence>MSVDRQRDQYGFTLVELLLVIILVGIVGAVTATRFTDKVDFDARGFTDQTLGMLRYAHKLAIAQRRDVWVQIDQPSGYVCLTYVSVDANCPTANLTAPNQVPDPIDQSWYKRKTPSNVSFTGSTSFRFTALGRLNPNTTQTIVITGGTGGGTIIIEGETGYVR</sequence>
<evidence type="ECO:0000256" key="4">
    <source>
        <dbReference type="ARBA" id="ARBA00022481"/>
    </source>
</evidence>
<reference evidence="13" key="1">
    <citation type="submission" date="2020-08" db="EMBL/GenBank/DDBJ databases">
        <title>Novel species isolated from subtropical streams in China.</title>
        <authorList>
            <person name="Lu H."/>
        </authorList>
    </citation>
    <scope>NUCLEOTIDE SEQUENCE</scope>
    <source>
        <strain evidence="13">LX22W</strain>
    </source>
</reference>
<evidence type="ECO:0000256" key="5">
    <source>
        <dbReference type="ARBA" id="ARBA00022519"/>
    </source>
</evidence>
<dbReference type="NCBIfam" id="TIGR02532">
    <property type="entry name" value="IV_pilin_GFxxxE"/>
    <property type="match status" value="1"/>
</dbReference>
<keyword evidence="5" id="KW-0997">Cell inner membrane</keyword>
<evidence type="ECO:0000256" key="1">
    <source>
        <dbReference type="ARBA" id="ARBA00004377"/>
    </source>
</evidence>
<dbReference type="InterPro" id="IPR045584">
    <property type="entry name" value="Pilin-like"/>
</dbReference>
<evidence type="ECO:0000256" key="8">
    <source>
        <dbReference type="ARBA" id="ARBA00023136"/>
    </source>
</evidence>
<evidence type="ECO:0000256" key="7">
    <source>
        <dbReference type="ARBA" id="ARBA00022989"/>
    </source>
</evidence>
<accession>A0A923HMG9</accession>
<evidence type="ECO:0000256" key="2">
    <source>
        <dbReference type="ARBA" id="ARBA00021549"/>
    </source>
</evidence>
<gene>
    <name evidence="13" type="ORF">H8K36_12025</name>
</gene>
<protein>
    <recommendedName>
        <fullName evidence="2">Type II secretion system protein H</fullName>
    </recommendedName>
    <alternativeName>
        <fullName evidence="10">General secretion pathway protein H</fullName>
    </alternativeName>
</protein>
<evidence type="ECO:0000259" key="12">
    <source>
        <dbReference type="Pfam" id="PF12019"/>
    </source>
</evidence>
<name>A0A923HMG9_9BURK</name>
<organism evidence="13 14">
    <name type="scientific">Undibacterium nitidum</name>
    <dbReference type="NCBI Taxonomy" id="2762298"/>
    <lineage>
        <taxon>Bacteria</taxon>
        <taxon>Pseudomonadati</taxon>
        <taxon>Pseudomonadota</taxon>
        <taxon>Betaproteobacteria</taxon>
        <taxon>Burkholderiales</taxon>
        <taxon>Oxalobacteraceae</taxon>
        <taxon>Undibacterium</taxon>
    </lineage>
</organism>
<keyword evidence="3" id="KW-1003">Cell membrane</keyword>
<evidence type="ECO:0000256" key="3">
    <source>
        <dbReference type="ARBA" id="ARBA00022475"/>
    </source>
</evidence>
<dbReference type="AlphaFoldDB" id="A0A923HMG9"/>
<proteinExistence type="inferred from homology"/>
<dbReference type="Gene3D" id="3.30.700.10">
    <property type="entry name" value="Glycoprotein, Type 4 Pilin"/>
    <property type="match status" value="1"/>
</dbReference>
<evidence type="ECO:0000313" key="14">
    <source>
        <dbReference type="Proteomes" id="UP000627446"/>
    </source>
</evidence>
<dbReference type="GO" id="GO:0005886">
    <property type="term" value="C:plasma membrane"/>
    <property type="evidence" value="ECO:0007669"/>
    <property type="project" value="UniProtKB-SubCell"/>
</dbReference>
<dbReference type="Pfam" id="PF12019">
    <property type="entry name" value="GspH"/>
    <property type="match status" value="1"/>
</dbReference>
<dbReference type="GO" id="GO:0015628">
    <property type="term" value="P:protein secretion by the type II secretion system"/>
    <property type="evidence" value="ECO:0007669"/>
    <property type="project" value="InterPro"/>
</dbReference>
<feature type="domain" description="General secretion pathway GspH" evidence="12">
    <location>
        <begin position="49"/>
        <end position="155"/>
    </location>
</feature>
<comment type="caution">
    <text evidence="13">The sequence shown here is derived from an EMBL/GenBank/DDBJ whole genome shotgun (WGS) entry which is preliminary data.</text>
</comment>
<dbReference type="Pfam" id="PF07963">
    <property type="entry name" value="N_methyl"/>
    <property type="match status" value="1"/>
</dbReference>
<keyword evidence="6 11" id="KW-0812">Transmembrane</keyword>
<dbReference type="InterPro" id="IPR022346">
    <property type="entry name" value="T2SS_GspH"/>
</dbReference>
<dbReference type="SUPFAM" id="SSF54523">
    <property type="entry name" value="Pili subunits"/>
    <property type="match status" value="1"/>
</dbReference>
<comment type="subcellular location">
    <subcellularLocation>
        <location evidence="1">Cell inner membrane</location>
        <topology evidence="1">Single-pass membrane protein</topology>
    </subcellularLocation>
</comment>
<dbReference type="Proteomes" id="UP000627446">
    <property type="component" value="Unassembled WGS sequence"/>
</dbReference>
<evidence type="ECO:0000256" key="10">
    <source>
        <dbReference type="ARBA" id="ARBA00030775"/>
    </source>
</evidence>
<keyword evidence="7 11" id="KW-1133">Transmembrane helix</keyword>
<keyword evidence="4" id="KW-0488">Methylation</keyword>
<dbReference type="InterPro" id="IPR012902">
    <property type="entry name" value="N_methyl_site"/>
</dbReference>
<evidence type="ECO:0000256" key="11">
    <source>
        <dbReference type="SAM" id="Phobius"/>
    </source>
</evidence>
<evidence type="ECO:0000313" key="13">
    <source>
        <dbReference type="EMBL" id="MBC3882109.1"/>
    </source>
</evidence>
<keyword evidence="14" id="KW-1185">Reference proteome</keyword>
<comment type="similarity">
    <text evidence="9">Belongs to the GSP H family.</text>
</comment>
<dbReference type="GO" id="GO:0015627">
    <property type="term" value="C:type II protein secretion system complex"/>
    <property type="evidence" value="ECO:0007669"/>
    <property type="project" value="InterPro"/>
</dbReference>
<feature type="transmembrane region" description="Helical" evidence="11">
    <location>
        <begin position="12"/>
        <end position="32"/>
    </location>
</feature>
<dbReference type="EMBL" id="JACOFZ010000004">
    <property type="protein sequence ID" value="MBC3882109.1"/>
    <property type="molecule type" value="Genomic_DNA"/>
</dbReference>
<evidence type="ECO:0000256" key="9">
    <source>
        <dbReference type="ARBA" id="ARBA00025772"/>
    </source>
</evidence>